<dbReference type="InterPro" id="IPR037045">
    <property type="entry name" value="S8pro/Inhibitor_I9_sf"/>
</dbReference>
<keyword evidence="13" id="KW-0472">Membrane</keyword>
<reference evidence="19" key="1">
    <citation type="submission" date="2025-08" db="UniProtKB">
        <authorList>
            <consortium name="RefSeq"/>
        </authorList>
    </citation>
    <scope>IDENTIFICATION</scope>
    <source>
        <tissue evidence="19">Seedling</tissue>
    </source>
</reference>
<evidence type="ECO:0000256" key="7">
    <source>
        <dbReference type="ARBA" id="ARBA00022729"/>
    </source>
</evidence>
<dbReference type="InterPro" id="IPR045051">
    <property type="entry name" value="SBT"/>
</dbReference>
<keyword evidence="6 12" id="KW-0645">Protease</keyword>
<evidence type="ECO:0000256" key="8">
    <source>
        <dbReference type="ARBA" id="ARBA00022801"/>
    </source>
</evidence>
<dbReference type="PROSITE" id="PS00136">
    <property type="entry name" value="SUBTILASE_ASP"/>
    <property type="match status" value="1"/>
</dbReference>
<evidence type="ECO:0000256" key="4">
    <source>
        <dbReference type="ARBA" id="ARBA00022523"/>
    </source>
</evidence>
<dbReference type="Pfam" id="PF17766">
    <property type="entry name" value="fn3_6"/>
    <property type="match status" value="1"/>
</dbReference>
<evidence type="ECO:0000256" key="10">
    <source>
        <dbReference type="ARBA" id="ARBA00023180"/>
    </source>
</evidence>
<dbReference type="InterPro" id="IPR000209">
    <property type="entry name" value="Peptidase_S8/S53_dom"/>
</dbReference>
<evidence type="ECO:0000256" key="11">
    <source>
        <dbReference type="PIRSR" id="PIRSR615500-1"/>
    </source>
</evidence>
<feature type="domain" description="PA" evidence="15">
    <location>
        <begin position="387"/>
        <end position="478"/>
    </location>
</feature>
<evidence type="ECO:0000256" key="5">
    <source>
        <dbReference type="ARBA" id="ARBA00022525"/>
    </source>
</evidence>
<dbReference type="InParanoid" id="A0A6P4BCI2"/>
<dbReference type="PANTHER" id="PTHR10795">
    <property type="entry name" value="PROPROTEIN CONVERTASE SUBTILISIN/KEXIN"/>
    <property type="match status" value="1"/>
</dbReference>
<dbReference type="PRINTS" id="PR00723">
    <property type="entry name" value="SUBTILISIN"/>
</dbReference>
<evidence type="ECO:0000259" key="14">
    <source>
        <dbReference type="Pfam" id="PF00082"/>
    </source>
</evidence>
<dbReference type="Pfam" id="PF00082">
    <property type="entry name" value="Peptidase_S8"/>
    <property type="match status" value="1"/>
</dbReference>
<evidence type="ECO:0000256" key="1">
    <source>
        <dbReference type="ARBA" id="ARBA00002076"/>
    </source>
</evidence>
<evidence type="ECO:0000256" key="6">
    <source>
        <dbReference type="ARBA" id="ARBA00022670"/>
    </source>
</evidence>
<evidence type="ECO:0000313" key="19">
    <source>
        <dbReference type="RefSeq" id="XP_015900332.3"/>
    </source>
</evidence>
<comment type="subcellular location">
    <subcellularLocation>
        <location evidence="2">Secreted</location>
        <location evidence="2">Extracellular space</location>
        <location evidence="2">Apoplast</location>
    </subcellularLocation>
</comment>
<sequence>MGNITTTPPHCRVVLQILYLLGLVFIVHCSLAVAVQENKLVASPESNGQVNSTLKTYIVFVEIPESAVGLSTQSADLNDWYQSFLSKAITTSSNHQRPRMVRTYKNVVAGFAARLSEEEVKAMEKMEGFVSAHPEKKFPLHTTHTPNFLGLSEGAGLWNESNHGKGIIIGLLDTGIAPGHISLSDEGMPPPPAKWKGSCDFDPGMCNNKLIGARNFIAGDYLPPNDMIGHGTHTATTAAGGFVKGADVFGNANGTAVGMAPLAHLAIYKVCDIYGCLESDILAAMDAAVDDGVDVLSLSLGGGSLPYDQDGTAIGAFRAMQKGIFVSCSAGNEGPYASTLSNEAPWILTVGASTIDRAIRATVKLGNGGEYDGESLFQPQDFNSTSLPLVYAGSSTANQSARYCAAGSLQSFDVTGKIVLCESGGGDDVYTLDKGEEVKRVGGAAMILMNEKKEGFSILADPHAVPASRVSYDAGNKIKAYIDSTTKPEATILFKGTVFGDSSAPAVTFFSSRGPSKVSPGILKPDIIGPGVNILAAWPVPVDITNSKQPFNIISGTSMSCPHLSGIAALLKSSHPDWSPAAIKSAIMTTADVVNHDKKPIIDEQLSPADIFATGAGHVNPSKANDPGLVYDLEPEDYVPYLCGLNYTDSSVRKITQGSVSCTGVKPIPEAQLNYPSFSVDLGRKKLSYTRRVTNVGQANSTYNVDISAPPGIELSVTPQTLVFTEINQKATYKVEFIPHGDGKTHGKHYSHGYIRWVSGNYSVRSPVSVQITSYSDSSYNTKVSLYVHIFGLFIVIVGLLS</sequence>
<evidence type="ECO:0000256" key="13">
    <source>
        <dbReference type="SAM" id="Phobius"/>
    </source>
</evidence>
<dbReference type="AlphaFoldDB" id="A0A6P4BCI2"/>
<dbReference type="InterPro" id="IPR003137">
    <property type="entry name" value="PA_domain"/>
</dbReference>
<dbReference type="InterPro" id="IPR041469">
    <property type="entry name" value="Subtilisin-like_FN3"/>
</dbReference>
<keyword evidence="7" id="KW-0732">Signal</keyword>
<evidence type="ECO:0000259" key="16">
    <source>
        <dbReference type="Pfam" id="PF05922"/>
    </source>
</evidence>
<dbReference type="Proteomes" id="UP001652623">
    <property type="component" value="Chromosome 6"/>
</dbReference>
<dbReference type="FunFam" id="2.60.40.2310:FF:000001">
    <property type="entry name" value="Subtilisin-like protease SBT1.5"/>
    <property type="match status" value="1"/>
</dbReference>
<keyword evidence="9 12" id="KW-0720">Serine protease</keyword>
<dbReference type="SUPFAM" id="SSF52743">
    <property type="entry name" value="Subtilisin-like"/>
    <property type="match status" value="1"/>
</dbReference>
<feature type="active site" description="Charge relay system" evidence="11 12">
    <location>
        <position position="230"/>
    </location>
</feature>
<evidence type="ECO:0000256" key="3">
    <source>
        <dbReference type="ARBA" id="ARBA00011073"/>
    </source>
</evidence>
<dbReference type="CDD" id="cd04852">
    <property type="entry name" value="Peptidases_S8_3"/>
    <property type="match status" value="1"/>
</dbReference>
<feature type="transmembrane region" description="Helical" evidence="13">
    <location>
        <begin position="12"/>
        <end position="35"/>
    </location>
</feature>
<dbReference type="GO" id="GO:0009610">
    <property type="term" value="P:response to symbiotic fungus"/>
    <property type="evidence" value="ECO:0007669"/>
    <property type="project" value="UniProtKB-ARBA"/>
</dbReference>
<proteinExistence type="inferred from homology"/>
<feature type="active site" description="Charge relay system" evidence="11 12">
    <location>
        <position position="173"/>
    </location>
</feature>
<accession>A0A6P4BCI2</accession>
<gene>
    <name evidence="19" type="primary">LOC107433547</name>
</gene>
<dbReference type="Gene3D" id="3.30.70.80">
    <property type="entry name" value="Peptidase S8 propeptide/proteinase inhibitor I9"/>
    <property type="match status" value="1"/>
</dbReference>
<keyword evidence="13" id="KW-1133">Transmembrane helix</keyword>
<dbReference type="InterPro" id="IPR010259">
    <property type="entry name" value="S8pro/Inhibitor_I9"/>
</dbReference>
<keyword evidence="13" id="KW-0812">Transmembrane</keyword>
<dbReference type="GO" id="GO:0006508">
    <property type="term" value="P:proteolysis"/>
    <property type="evidence" value="ECO:0007669"/>
    <property type="project" value="UniProtKB-KW"/>
</dbReference>
<evidence type="ECO:0000256" key="9">
    <source>
        <dbReference type="ARBA" id="ARBA00022825"/>
    </source>
</evidence>
<dbReference type="GO" id="GO:0048046">
    <property type="term" value="C:apoplast"/>
    <property type="evidence" value="ECO:0007669"/>
    <property type="project" value="UniProtKB-SubCell"/>
</dbReference>
<dbReference type="PROSITE" id="PS51892">
    <property type="entry name" value="SUBTILASE"/>
    <property type="match status" value="1"/>
</dbReference>
<comment type="similarity">
    <text evidence="3 12">Belongs to the peptidase S8 family.</text>
</comment>
<name>A0A6P4BCI2_ZIZJJ</name>
<dbReference type="Pfam" id="PF02225">
    <property type="entry name" value="PA"/>
    <property type="match status" value="1"/>
</dbReference>
<keyword evidence="18" id="KW-1185">Reference proteome</keyword>
<dbReference type="FunFam" id="3.50.30.30:FF:000005">
    <property type="entry name" value="subtilisin-like protease SBT1.5"/>
    <property type="match status" value="1"/>
</dbReference>
<keyword evidence="5" id="KW-0964">Secreted</keyword>
<dbReference type="KEGG" id="zju:107433547"/>
<evidence type="ECO:0000259" key="17">
    <source>
        <dbReference type="Pfam" id="PF17766"/>
    </source>
</evidence>
<evidence type="ECO:0000313" key="18">
    <source>
        <dbReference type="Proteomes" id="UP001652623"/>
    </source>
</evidence>
<keyword evidence="4" id="KW-0052">Apoplast</keyword>
<dbReference type="Gene3D" id="3.40.50.200">
    <property type="entry name" value="Peptidase S8/S53 domain"/>
    <property type="match status" value="1"/>
</dbReference>
<organism evidence="18 19">
    <name type="scientific">Ziziphus jujuba</name>
    <name type="common">Chinese jujube</name>
    <name type="synonym">Ziziphus sativa</name>
    <dbReference type="NCBI Taxonomy" id="326968"/>
    <lineage>
        <taxon>Eukaryota</taxon>
        <taxon>Viridiplantae</taxon>
        <taxon>Streptophyta</taxon>
        <taxon>Embryophyta</taxon>
        <taxon>Tracheophyta</taxon>
        <taxon>Spermatophyta</taxon>
        <taxon>Magnoliopsida</taxon>
        <taxon>eudicotyledons</taxon>
        <taxon>Gunneridae</taxon>
        <taxon>Pentapetalae</taxon>
        <taxon>rosids</taxon>
        <taxon>fabids</taxon>
        <taxon>Rosales</taxon>
        <taxon>Rhamnaceae</taxon>
        <taxon>Paliureae</taxon>
        <taxon>Ziziphus</taxon>
    </lineage>
</organism>
<feature type="active site" description="Charge relay system" evidence="11 12">
    <location>
        <position position="558"/>
    </location>
</feature>
<feature type="domain" description="Inhibitor I9" evidence="16">
    <location>
        <begin position="73"/>
        <end position="141"/>
    </location>
</feature>
<keyword evidence="10" id="KW-0325">Glycoprotein</keyword>
<feature type="domain" description="Peptidase S8/S53" evidence="14">
    <location>
        <begin position="164"/>
        <end position="595"/>
    </location>
</feature>
<dbReference type="Pfam" id="PF05922">
    <property type="entry name" value="Inhibitor_I9"/>
    <property type="match status" value="1"/>
</dbReference>
<evidence type="ECO:0000256" key="2">
    <source>
        <dbReference type="ARBA" id="ARBA00004271"/>
    </source>
</evidence>
<feature type="domain" description="Subtilisin-like protease fibronectin type-III" evidence="17">
    <location>
        <begin position="672"/>
        <end position="770"/>
    </location>
</feature>
<dbReference type="RefSeq" id="XP_015900332.3">
    <property type="nucleotide sequence ID" value="XM_016044846.3"/>
</dbReference>
<dbReference type="GeneID" id="107433547"/>
<keyword evidence="8 12" id="KW-0378">Hydrolase</keyword>
<dbReference type="InterPro" id="IPR036852">
    <property type="entry name" value="Peptidase_S8/S53_dom_sf"/>
</dbReference>
<protein>
    <submittedName>
        <fullName evidence="19">Subtilisin-like protease 3</fullName>
    </submittedName>
</protein>
<evidence type="ECO:0000256" key="12">
    <source>
        <dbReference type="PROSITE-ProRule" id="PRU01240"/>
    </source>
</evidence>
<evidence type="ECO:0000259" key="15">
    <source>
        <dbReference type="Pfam" id="PF02225"/>
    </source>
</evidence>
<dbReference type="InterPro" id="IPR015500">
    <property type="entry name" value="Peptidase_S8_subtilisin-rel"/>
</dbReference>
<dbReference type="InterPro" id="IPR023827">
    <property type="entry name" value="Peptidase_S8_Asp-AS"/>
</dbReference>
<dbReference type="CDD" id="cd02120">
    <property type="entry name" value="PA_subtilisin_like"/>
    <property type="match status" value="1"/>
</dbReference>
<dbReference type="Gene3D" id="3.50.30.30">
    <property type="match status" value="1"/>
</dbReference>
<dbReference type="GO" id="GO:0004252">
    <property type="term" value="F:serine-type endopeptidase activity"/>
    <property type="evidence" value="ECO:0007669"/>
    <property type="project" value="UniProtKB-UniRule"/>
</dbReference>
<dbReference type="InterPro" id="IPR034197">
    <property type="entry name" value="Peptidases_S8_3"/>
</dbReference>
<comment type="function">
    <text evidence="1">Required for arbuscular mycorrhiza (AM) development during AM symbiosis with AM fungi (e.g. Glomeromycota intraradices).</text>
</comment>
<dbReference type="Gene3D" id="2.60.40.2310">
    <property type="match status" value="1"/>
</dbReference>